<feature type="region of interest" description="Disordered" evidence="1">
    <location>
        <begin position="119"/>
        <end position="168"/>
    </location>
</feature>
<proteinExistence type="predicted"/>
<dbReference type="InParanoid" id="A0A7C8N5X9"/>
<feature type="compositionally biased region" description="Basic and acidic residues" evidence="1">
    <location>
        <begin position="429"/>
        <end position="445"/>
    </location>
</feature>
<feature type="region of interest" description="Disordered" evidence="1">
    <location>
        <begin position="344"/>
        <end position="538"/>
    </location>
</feature>
<dbReference type="Proteomes" id="UP000481858">
    <property type="component" value="Unassembled WGS sequence"/>
</dbReference>
<evidence type="ECO:0000313" key="2">
    <source>
        <dbReference type="EMBL" id="KAF2969096.1"/>
    </source>
</evidence>
<dbReference type="EMBL" id="WUBL01000041">
    <property type="protein sequence ID" value="KAF2969096.1"/>
    <property type="molecule type" value="Genomic_DNA"/>
</dbReference>
<accession>A0A7C8N5X9</accession>
<feature type="compositionally biased region" description="Polar residues" evidence="1">
    <location>
        <begin position="119"/>
        <end position="129"/>
    </location>
</feature>
<feature type="compositionally biased region" description="Polar residues" evidence="1">
    <location>
        <begin position="138"/>
        <end position="164"/>
    </location>
</feature>
<sequence length="538" mass="60248">MEAFEFGKACVAITTRLLEMKMVPDEVWKRYLPRAINSEIKKAENLYPTLGLRSPVTVQQCICNNIWDNFNSGPPPWVVNDTVSFGVGEEMEIALIKVALKVSSTDVKAALRILAKNSTDGEPTASQEPGSDIKAGAESTNLVTPTTPKAQSSPKPTTQPNQVSVPIPVPVSATTPTVKPTPNVRQLNCLFGSWKDESGKALPAFPGAAPGEIVLPDNMDPMLYLLPIQADMEAWLNMRLYFERKTQTSHNKIKIKPAKVRDRARPAEVDMRYGLIAFNVLLRWTNAMIEQGKMIPVIEFIRHDLGCGNDLQVERTATRMLLEPRIEKAPFPGPIKAITTKEMKMGSSKYHPPSTPKAAPPKSKQSPISLNLNLPKRPAISANMPKRPATSNLPARSKLSEYTGVSGPRDFKSGFNRRRGRSISPDRSSPYHENRHQTGADRPELDYSPSNRATRGGIQRQREEEEPYRSYRKDRDERSPYHDYDSSPLGLRHIDRDPPRLYSPRTNEDARHLRNRGDRDSEVFWGSDCPSRHFGAPQ</sequence>
<protein>
    <submittedName>
        <fullName evidence="2">Uncharacterized protein</fullName>
    </submittedName>
</protein>
<gene>
    <name evidence="2" type="ORF">GQX73_g4526</name>
</gene>
<organism evidence="2 3">
    <name type="scientific">Xylaria multiplex</name>
    <dbReference type="NCBI Taxonomy" id="323545"/>
    <lineage>
        <taxon>Eukaryota</taxon>
        <taxon>Fungi</taxon>
        <taxon>Dikarya</taxon>
        <taxon>Ascomycota</taxon>
        <taxon>Pezizomycotina</taxon>
        <taxon>Sordariomycetes</taxon>
        <taxon>Xylariomycetidae</taxon>
        <taxon>Xylariales</taxon>
        <taxon>Xylariaceae</taxon>
        <taxon>Xylaria</taxon>
    </lineage>
</organism>
<comment type="caution">
    <text evidence="2">The sequence shown here is derived from an EMBL/GenBank/DDBJ whole genome shotgun (WGS) entry which is preliminary data.</text>
</comment>
<evidence type="ECO:0000313" key="3">
    <source>
        <dbReference type="Proteomes" id="UP000481858"/>
    </source>
</evidence>
<feature type="compositionally biased region" description="Basic and acidic residues" evidence="1">
    <location>
        <begin position="506"/>
        <end position="522"/>
    </location>
</feature>
<keyword evidence="3" id="KW-1185">Reference proteome</keyword>
<dbReference type="AlphaFoldDB" id="A0A7C8N5X9"/>
<evidence type="ECO:0000256" key="1">
    <source>
        <dbReference type="SAM" id="MobiDB-lite"/>
    </source>
</evidence>
<reference evidence="2 3" key="1">
    <citation type="submission" date="2019-12" db="EMBL/GenBank/DDBJ databases">
        <title>Draft genome sequence of the ascomycete Xylaria multiplex DSM 110363.</title>
        <authorList>
            <person name="Buettner E."/>
            <person name="Kellner H."/>
        </authorList>
    </citation>
    <scope>NUCLEOTIDE SEQUENCE [LARGE SCALE GENOMIC DNA]</scope>
    <source>
        <strain evidence="2 3">DSM 110363</strain>
    </source>
</reference>
<name>A0A7C8N5X9_9PEZI</name>
<feature type="compositionally biased region" description="Basic and acidic residues" evidence="1">
    <location>
        <begin position="460"/>
        <end position="485"/>
    </location>
</feature>
<dbReference type="OrthoDB" id="4765920at2759"/>